<evidence type="ECO:0000313" key="2">
    <source>
        <dbReference type="Proteomes" id="UP001161389"/>
    </source>
</evidence>
<dbReference type="AlphaFoldDB" id="A0AA37W8P0"/>
<dbReference type="SUPFAM" id="SSF50475">
    <property type="entry name" value="FMN-binding split barrel"/>
    <property type="match status" value="1"/>
</dbReference>
<sequence length="356" mass="39542">MSKNENPFNTTVSFNAKSLISSEAKLRGIIKTYPKMLDKRILTELDTHCLEFIECSKLCVLAVSGKDKGFGVFNVRTSLDIYSNKRLELKSGSDAVSLNVSAETPCFASLYFLAPGVGHALRVNGMVSLLSEEGNAKVTFVFMVEQAYVHCARAAARSQLWSPVELIKQFESQGIRKEYSLHDFLSLTSYSLLKTHSSDWQTEISPRGDQTGFLSLIEDDLLFLPERPGNKVAVSLRNILQNPYVELLCMIPGREVVLHLAGQADVTDDPRLCSMAAVDGKQPKLGILIRVSSYKVVQEHALSESNLWNESEYVLKTQLTPFPKVLSEHMNGTGLLGKATNQVVKAVVNHDMKHLY</sequence>
<dbReference type="EMBL" id="BSNM01000014">
    <property type="protein sequence ID" value="GLQ31751.1"/>
    <property type="molecule type" value="Genomic_DNA"/>
</dbReference>
<evidence type="ECO:0000313" key="1">
    <source>
        <dbReference type="EMBL" id="GLQ31751.1"/>
    </source>
</evidence>
<organism evidence="1 2">
    <name type="scientific">Litoribrevibacter albus</name>
    <dbReference type="NCBI Taxonomy" id="1473156"/>
    <lineage>
        <taxon>Bacteria</taxon>
        <taxon>Pseudomonadati</taxon>
        <taxon>Pseudomonadota</taxon>
        <taxon>Gammaproteobacteria</taxon>
        <taxon>Oceanospirillales</taxon>
        <taxon>Oceanospirillaceae</taxon>
        <taxon>Litoribrevibacter</taxon>
    </lineage>
</organism>
<keyword evidence="2" id="KW-1185">Reference proteome</keyword>
<name>A0AA37W8P0_9GAMM</name>
<dbReference type="Proteomes" id="UP001161389">
    <property type="component" value="Unassembled WGS sequence"/>
</dbReference>
<evidence type="ECO:0008006" key="3">
    <source>
        <dbReference type="Google" id="ProtNLM"/>
    </source>
</evidence>
<dbReference type="Gene3D" id="2.30.110.10">
    <property type="entry name" value="Electron Transport, Fmn-binding Protein, Chain A"/>
    <property type="match status" value="1"/>
</dbReference>
<dbReference type="RefSeq" id="WP_284381459.1">
    <property type="nucleotide sequence ID" value="NZ_BSNM01000014.1"/>
</dbReference>
<dbReference type="PANTHER" id="PTHR42815">
    <property type="entry name" value="FAD-BINDING, PUTATIVE (AFU_ORTHOLOGUE AFUA_6G07600)-RELATED"/>
    <property type="match status" value="1"/>
</dbReference>
<dbReference type="PANTHER" id="PTHR42815:SF2">
    <property type="entry name" value="FAD-BINDING, PUTATIVE (AFU_ORTHOLOGUE AFUA_6G07600)-RELATED"/>
    <property type="match status" value="1"/>
</dbReference>
<proteinExistence type="predicted"/>
<reference evidence="1" key="2">
    <citation type="submission" date="2023-01" db="EMBL/GenBank/DDBJ databases">
        <title>Draft genome sequence of Litoribrevibacter albus strain NBRC 110071.</title>
        <authorList>
            <person name="Sun Q."/>
            <person name="Mori K."/>
        </authorList>
    </citation>
    <scope>NUCLEOTIDE SEQUENCE</scope>
    <source>
        <strain evidence="1">NBRC 110071</strain>
    </source>
</reference>
<comment type="caution">
    <text evidence="1">The sequence shown here is derived from an EMBL/GenBank/DDBJ whole genome shotgun (WGS) entry which is preliminary data.</text>
</comment>
<protein>
    <recommendedName>
        <fullName evidence="3">Pyridoxamine 5'-phosphate oxidase putative domain-containing protein</fullName>
    </recommendedName>
</protein>
<accession>A0AA37W8P0</accession>
<reference evidence="1" key="1">
    <citation type="journal article" date="2014" name="Int. J. Syst. Evol. Microbiol.">
        <title>Complete genome sequence of Corynebacterium casei LMG S-19264T (=DSM 44701T), isolated from a smear-ripened cheese.</title>
        <authorList>
            <consortium name="US DOE Joint Genome Institute (JGI-PGF)"/>
            <person name="Walter F."/>
            <person name="Albersmeier A."/>
            <person name="Kalinowski J."/>
            <person name="Ruckert C."/>
        </authorList>
    </citation>
    <scope>NUCLEOTIDE SEQUENCE</scope>
    <source>
        <strain evidence="1">NBRC 110071</strain>
    </source>
</reference>
<gene>
    <name evidence="1" type="ORF">GCM10007876_22300</name>
</gene>
<dbReference type="InterPro" id="IPR012349">
    <property type="entry name" value="Split_barrel_FMN-bd"/>
</dbReference>